<organism evidence="2 3">
    <name type="scientific">Curvularia kusanoi</name>
    <name type="common">Cochliobolus kusanoi</name>
    <dbReference type="NCBI Taxonomy" id="90978"/>
    <lineage>
        <taxon>Eukaryota</taxon>
        <taxon>Fungi</taxon>
        <taxon>Dikarya</taxon>
        <taxon>Ascomycota</taxon>
        <taxon>Pezizomycotina</taxon>
        <taxon>Dothideomycetes</taxon>
        <taxon>Pleosporomycetidae</taxon>
        <taxon>Pleosporales</taxon>
        <taxon>Pleosporineae</taxon>
        <taxon>Pleosporaceae</taxon>
        <taxon>Curvularia</taxon>
    </lineage>
</organism>
<dbReference type="OrthoDB" id="4083871at2759"/>
<sequence length="89" mass="9940">MGALNLIPLVVLFLVVGAMGWIGYQIYLYSNQLAERGVRKMEKKNVVFTKDGARVGVKEVSAEQAADRTQRAFVKTWNTAQEGSHQRKA</sequence>
<dbReference type="PANTHER" id="PTHR42077">
    <property type="entry name" value="YALI0F30239P"/>
    <property type="match status" value="1"/>
</dbReference>
<evidence type="ECO:0000313" key="2">
    <source>
        <dbReference type="EMBL" id="KAF2994264.1"/>
    </source>
</evidence>
<feature type="transmembrane region" description="Helical" evidence="1">
    <location>
        <begin position="6"/>
        <end position="29"/>
    </location>
</feature>
<dbReference type="AlphaFoldDB" id="A0A9P4W5R3"/>
<keyword evidence="1" id="KW-1133">Transmembrane helix</keyword>
<proteinExistence type="predicted"/>
<keyword evidence="3" id="KW-1185">Reference proteome</keyword>
<comment type="caution">
    <text evidence="2">The sequence shown here is derived from an EMBL/GenBank/DDBJ whole genome shotgun (WGS) entry which is preliminary data.</text>
</comment>
<reference evidence="2" key="1">
    <citation type="submission" date="2019-04" db="EMBL/GenBank/DDBJ databases">
        <title>Sequencing of skin fungus with MAO and IRED activity.</title>
        <authorList>
            <person name="Marsaioli A.J."/>
            <person name="Bonatto J.M.C."/>
            <person name="Reis Junior O."/>
        </authorList>
    </citation>
    <scope>NUCLEOTIDE SEQUENCE</scope>
    <source>
        <strain evidence="2">30M1</strain>
    </source>
</reference>
<evidence type="ECO:0000313" key="3">
    <source>
        <dbReference type="Proteomes" id="UP000801428"/>
    </source>
</evidence>
<keyword evidence="1" id="KW-0812">Transmembrane</keyword>
<dbReference type="EMBL" id="SWKU01000042">
    <property type="protein sequence ID" value="KAF2994264.1"/>
    <property type="molecule type" value="Genomic_DNA"/>
</dbReference>
<evidence type="ECO:0000256" key="1">
    <source>
        <dbReference type="SAM" id="Phobius"/>
    </source>
</evidence>
<accession>A0A9P4W5R3</accession>
<dbReference type="Proteomes" id="UP000801428">
    <property type="component" value="Unassembled WGS sequence"/>
</dbReference>
<name>A0A9P4W5R3_CURKU</name>
<gene>
    <name evidence="2" type="ORF">E8E13_002175</name>
</gene>
<protein>
    <submittedName>
        <fullName evidence="2">Uncharacterized protein</fullName>
    </submittedName>
</protein>
<dbReference type="PANTHER" id="PTHR42077:SF1">
    <property type="entry name" value="YALI0F30239P"/>
    <property type="match status" value="1"/>
</dbReference>
<keyword evidence="1" id="KW-0472">Membrane</keyword>